<accession>A0A7I8VKU7</accession>
<keyword evidence="4" id="KW-1185">Reference proteome</keyword>
<dbReference type="GO" id="GO:1990247">
    <property type="term" value="F:N6-methyladenosine-containing RNA reader activity"/>
    <property type="evidence" value="ECO:0007669"/>
    <property type="project" value="TreeGrafter"/>
</dbReference>
<feature type="compositionally biased region" description="Basic and acidic residues" evidence="1">
    <location>
        <begin position="365"/>
        <end position="381"/>
    </location>
</feature>
<dbReference type="OrthoDB" id="5842105at2759"/>
<dbReference type="PANTHER" id="PTHR12357">
    <property type="entry name" value="YTH YT521-B HOMOLOGY DOMAIN-CONTAINING"/>
    <property type="match status" value="1"/>
</dbReference>
<dbReference type="Pfam" id="PF04146">
    <property type="entry name" value="YTH"/>
    <property type="match status" value="1"/>
</dbReference>
<dbReference type="Gene3D" id="3.10.590.10">
    <property type="entry name" value="ph1033 like domains"/>
    <property type="match status" value="1"/>
</dbReference>
<dbReference type="CDD" id="cd21134">
    <property type="entry name" value="YTH"/>
    <property type="match status" value="1"/>
</dbReference>
<feature type="region of interest" description="Disordered" evidence="1">
    <location>
        <begin position="394"/>
        <end position="447"/>
    </location>
</feature>
<evidence type="ECO:0000313" key="4">
    <source>
        <dbReference type="Proteomes" id="UP000549394"/>
    </source>
</evidence>
<dbReference type="Proteomes" id="UP000549394">
    <property type="component" value="Unassembled WGS sequence"/>
</dbReference>
<feature type="compositionally biased region" description="Basic and acidic residues" evidence="1">
    <location>
        <begin position="408"/>
        <end position="423"/>
    </location>
</feature>
<dbReference type="InterPro" id="IPR007275">
    <property type="entry name" value="YTH_domain"/>
</dbReference>
<feature type="compositionally biased region" description="Low complexity" evidence="1">
    <location>
        <begin position="467"/>
        <end position="490"/>
    </location>
</feature>
<dbReference type="InterPro" id="IPR045168">
    <property type="entry name" value="YTH_prot"/>
</dbReference>
<dbReference type="GO" id="GO:0000398">
    <property type="term" value="P:mRNA splicing, via spliceosome"/>
    <property type="evidence" value="ECO:0007669"/>
    <property type="project" value="TreeGrafter"/>
</dbReference>
<feature type="region of interest" description="Disordered" evidence="1">
    <location>
        <begin position="325"/>
        <end position="381"/>
    </location>
</feature>
<dbReference type="PROSITE" id="PS50882">
    <property type="entry name" value="YTH"/>
    <property type="match status" value="1"/>
</dbReference>
<feature type="compositionally biased region" description="Acidic residues" evidence="1">
    <location>
        <begin position="1"/>
        <end position="16"/>
    </location>
</feature>
<dbReference type="GO" id="GO:0000381">
    <property type="term" value="P:regulation of alternative mRNA splicing, via spliceosome"/>
    <property type="evidence" value="ECO:0007669"/>
    <property type="project" value="TreeGrafter"/>
</dbReference>
<proteinExistence type="predicted"/>
<sequence length="519" mass="61601">MDSNDDDTFNFEEEDYNFPGRDDMMDEVDNQILESEEECRNSPKTKIIYKRQMLKEENEKRQRRVAELERLSENDREVSQSDLERLGLKKRNSDHDSSISDDEEDDDVSSSDSQKSLQQTSDNDERSSKRQISPIEPPTADSIKNASGDNEDREQEVPRQSSKLKYIFKSARFYMMKSNNHENIALAKAKGVWSTPPQNEIKLNRAYQDCRNVILIFSVKESGKFQGFARVRGPSDKNHPPIRWVLPGNISARALSGVFTLDWINRRDLPFSKCAHLQNTWNENKPVKIGRDGQEIEPVCGEALCRLFPPDENIDLREIAHRAKSDRNDLAEENMKRRENGQEHLRQPDNRYQPVDHPSRYQSSRHVETARWEERREPRDHERYRSYRTRDDYGEERYREDRRHRRTSEREDYDRRREKERYYSTRRSRSRERDRYNNSSAGVRKETMLHGSYEQYVREYEQRSGGYAPSWSQPSSSSYLSHSSYSYPDYYPKHKHERDVDQFLRSTGAISSRCRDDSR</sequence>
<gene>
    <name evidence="3" type="ORF">DGYR_LOCUS4956</name>
</gene>
<protein>
    <submittedName>
        <fullName evidence="3">DgyrCDS5223</fullName>
    </submittedName>
</protein>
<evidence type="ECO:0000256" key="1">
    <source>
        <dbReference type="SAM" id="MobiDB-lite"/>
    </source>
</evidence>
<dbReference type="PANTHER" id="PTHR12357:SF3">
    <property type="entry name" value="YTH DOMAIN-CONTAINING PROTEIN 1"/>
    <property type="match status" value="1"/>
</dbReference>
<feature type="compositionally biased region" description="Low complexity" evidence="1">
    <location>
        <begin position="110"/>
        <end position="121"/>
    </location>
</feature>
<dbReference type="GO" id="GO:0005654">
    <property type="term" value="C:nucleoplasm"/>
    <property type="evidence" value="ECO:0007669"/>
    <property type="project" value="TreeGrafter"/>
</dbReference>
<feature type="region of interest" description="Disordered" evidence="1">
    <location>
        <begin position="1"/>
        <end position="23"/>
    </location>
</feature>
<organism evidence="3 4">
    <name type="scientific">Dimorphilus gyrociliatus</name>
    <dbReference type="NCBI Taxonomy" id="2664684"/>
    <lineage>
        <taxon>Eukaryota</taxon>
        <taxon>Metazoa</taxon>
        <taxon>Spiralia</taxon>
        <taxon>Lophotrochozoa</taxon>
        <taxon>Annelida</taxon>
        <taxon>Polychaeta</taxon>
        <taxon>Polychaeta incertae sedis</taxon>
        <taxon>Dinophilidae</taxon>
        <taxon>Dimorphilus</taxon>
    </lineage>
</organism>
<dbReference type="GO" id="GO:0003729">
    <property type="term" value="F:mRNA binding"/>
    <property type="evidence" value="ECO:0007669"/>
    <property type="project" value="TreeGrafter"/>
</dbReference>
<feature type="region of interest" description="Disordered" evidence="1">
    <location>
        <begin position="465"/>
        <end position="502"/>
    </location>
</feature>
<feature type="compositionally biased region" description="Acidic residues" evidence="1">
    <location>
        <begin position="99"/>
        <end position="109"/>
    </location>
</feature>
<feature type="domain" description="YTH" evidence="2">
    <location>
        <begin position="171"/>
        <end position="308"/>
    </location>
</feature>
<evidence type="ECO:0000259" key="2">
    <source>
        <dbReference type="PROSITE" id="PS50882"/>
    </source>
</evidence>
<dbReference type="EMBL" id="CAJFCJ010000006">
    <property type="protein sequence ID" value="CAD5116319.1"/>
    <property type="molecule type" value="Genomic_DNA"/>
</dbReference>
<reference evidence="3 4" key="1">
    <citation type="submission" date="2020-08" db="EMBL/GenBank/DDBJ databases">
        <authorList>
            <person name="Hejnol A."/>
        </authorList>
    </citation>
    <scope>NUCLEOTIDE SEQUENCE [LARGE SCALE GENOMIC DNA]</scope>
</reference>
<feature type="region of interest" description="Disordered" evidence="1">
    <location>
        <begin position="55"/>
        <end position="161"/>
    </location>
</feature>
<evidence type="ECO:0000313" key="3">
    <source>
        <dbReference type="EMBL" id="CAD5116319.1"/>
    </source>
</evidence>
<name>A0A7I8VKU7_9ANNE</name>
<comment type="caution">
    <text evidence="3">The sequence shown here is derived from an EMBL/GenBank/DDBJ whole genome shotgun (WGS) entry which is preliminary data.</text>
</comment>
<feature type="compositionally biased region" description="Basic and acidic residues" evidence="1">
    <location>
        <begin position="325"/>
        <end position="349"/>
    </location>
</feature>
<feature type="compositionally biased region" description="Basic and acidic residues" evidence="1">
    <location>
        <begin position="55"/>
        <end position="98"/>
    </location>
</feature>
<dbReference type="AlphaFoldDB" id="A0A7I8VKU7"/>